<keyword evidence="5 8" id="KW-0812">Transmembrane</keyword>
<dbReference type="GO" id="GO:0005886">
    <property type="term" value="C:plasma membrane"/>
    <property type="evidence" value="ECO:0007669"/>
    <property type="project" value="UniProtKB-SubCell"/>
</dbReference>
<gene>
    <name evidence="9" type="primary">yfcA_1</name>
    <name evidence="9" type="ORF">NEOCIP111885_03679</name>
</gene>
<comment type="similarity">
    <text evidence="2 8">Belongs to the 4-toluene sulfonate uptake permease (TSUP) (TC 2.A.102) family.</text>
</comment>
<evidence type="ECO:0000256" key="6">
    <source>
        <dbReference type="ARBA" id="ARBA00022989"/>
    </source>
</evidence>
<evidence type="ECO:0000256" key="1">
    <source>
        <dbReference type="ARBA" id="ARBA00004651"/>
    </source>
</evidence>
<dbReference type="InterPro" id="IPR002781">
    <property type="entry name" value="TM_pro_TauE-like"/>
</dbReference>
<evidence type="ECO:0000313" key="10">
    <source>
        <dbReference type="Proteomes" id="UP000789845"/>
    </source>
</evidence>
<keyword evidence="3" id="KW-0813">Transport</keyword>
<feature type="transmembrane region" description="Helical" evidence="8">
    <location>
        <begin position="228"/>
        <end position="246"/>
    </location>
</feature>
<dbReference type="Proteomes" id="UP000789845">
    <property type="component" value="Unassembled WGS sequence"/>
</dbReference>
<feature type="transmembrane region" description="Helical" evidence="8">
    <location>
        <begin position="75"/>
        <end position="95"/>
    </location>
</feature>
<protein>
    <recommendedName>
        <fullName evidence="8">Probable membrane transporter protein</fullName>
    </recommendedName>
</protein>
<evidence type="ECO:0000256" key="3">
    <source>
        <dbReference type="ARBA" id="ARBA00022448"/>
    </source>
</evidence>
<comment type="subcellular location">
    <subcellularLocation>
        <location evidence="1 8">Cell membrane</location>
        <topology evidence="1 8">Multi-pass membrane protein</topology>
    </subcellularLocation>
</comment>
<feature type="transmembrane region" description="Helical" evidence="8">
    <location>
        <begin position="202"/>
        <end position="222"/>
    </location>
</feature>
<keyword evidence="7 8" id="KW-0472">Membrane</keyword>
<feature type="transmembrane region" description="Helical" evidence="8">
    <location>
        <begin position="101"/>
        <end position="118"/>
    </location>
</feature>
<feature type="transmembrane region" description="Helical" evidence="8">
    <location>
        <begin position="176"/>
        <end position="195"/>
    </location>
</feature>
<keyword evidence="4 8" id="KW-1003">Cell membrane</keyword>
<dbReference type="PANTHER" id="PTHR30269">
    <property type="entry name" value="TRANSMEMBRANE PROTEIN YFCA"/>
    <property type="match status" value="1"/>
</dbReference>
<evidence type="ECO:0000256" key="4">
    <source>
        <dbReference type="ARBA" id="ARBA00022475"/>
    </source>
</evidence>
<keyword evidence="10" id="KW-1185">Reference proteome</keyword>
<name>A0A9C7GC81_9BACI</name>
<reference evidence="9" key="1">
    <citation type="submission" date="2021-10" db="EMBL/GenBank/DDBJ databases">
        <authorList>
            <person name="Criscuolo A."/>
        </authorList>
    </citation>
    <scope>NUCLEOTIDE SEQUENCE</scope>
    <source>
        <strain evidence="9">CIP111885</strain>
    </source>
</reference>
<dbReference type="PANTHER" id="PTHR30269:SF0">
    <property type="entry name" value="MEMBRANE TRANSPORTER PROTEIN YFCA-RELATED"/>
    <property type="match status" value="1"/>
</dbReference>
<organism evidence="9 10">
    <name type="scientific">Pseudoneobacillus rhizosphaerae</name>
    <dbReference type="NCBI Taxonomy" id="2880968"/>
    <lineage>
        <taxon>Bacteria</taxon>
        <taxon>Bacillati</taxon>
        <taxon>Bacillota</taxon>
        <taxon>Bacilli</taxon>
        <taxon>Bacillales</taxon>
        <taxon>Bacillaceae</taxon>
        <taxon>Pseudoneobacillus</taxon>
    </lineage>
</organism>
<feature type="transmembrane region" description="Helical" evidence="8">
    <location>
        <begin position="139"/>
        <end position="164"/>
    </location>
</feature>
<dbReference type="Pfam" id="PF01925">
    <property type="entry name" value="TauE"/>
    <property type="match status" value="1"/>
</dbReference>
<evidence type="ECO:0000256" key="2">
    <source>
        <dbReference type="ARBA" id="ARBA00009142"/>
    </source>
</evidence>
<proteinExistence type="inferred from homology"/>
<dbReference type="EMBL" id="CAKJTG010000026">
    <property type="protein sequence ID" value="CAG9609936.1"/>
    <property type="molecule type" value="Genomic_DNA"/>
</dbReference>
<feature type="transmembrane region" description="Helical" evidence="8">
    <location>
        <begin position="38"/>
        <end position="63"/>
    </location>
</feature>
<sequence>MDTFFFTLLVVGIFSSFVGTLAGGGGLITLPAMMILGIPIQTGIATNKFSSGIAAFTSVTFLLKNKQLDKRTISINIIIAFLGGIFGALITTSLSEKSMNVIALILLAFALFVTFRNNNWVSASQGNKSQKTDSLSSRMITFFIAVYDGGFGPGSSTFGIIHYMEKNQTYVKAVQLTRVLIFGSAFGAFIVFYLTGFVQWPYAIALAIGSTLGSQIGLIALPHVPLKLAKSLLITIIVLLIGEMVYKIV</sequence>
<comment type="caution">
    <text evidence="9">The sequence shown here is derived from an EMBL/GenBank/DDBJ whole genome shotgun (WGS) entry which is preliminary data.</text>
</comment>
<evidence type="ECO:0000256" key="7">
    <source>
        <dbReference type="ARBA" id="ARBA00023136"/>
    </source>
</evidence>
<dbReference type="InterPro" id="IPR052017">
    <property type="entry name" value="TSUP"/>
</dbReference>
<keyword evidence="6 8" id="KW-1133">Transmembrane helix</keyword>
<dbReference type="AlphaFoldDB" id="A0A9C7GC81"/>
<evidence type="ECO:0000256" key="8">
    <source>
        <dbReference type="RuleBase" id="RU363041"/>
    </source>
</evidence>
<evidence type="ECO:0000313" key="9">
    <source>
        <dbReference type="EMBL" id="CAG9609936.1"/>
    </source>
</evidence>
<evidence type="ECO:0000256" key="5">
    <source>
        <dbReference type="ARBA" id="ARBA00022692"/>
    </source>
</evidence>
<accession>A0A9C7GC81</accession>